<sequence>MSVSRMHPHILHYPSCPAIAARRVENSLTIMSSLVTPCDTQPNSSCRARNKHSDSYPWPVIFKYRMSQVKPAPNAQYFKVSDGKESRASPATMHSSAR</sequence>
<protein>
    <submittedName>
        <fullName evidence="2">Uncharacterized protein</fullName>
    </submittedName>
</protein>
<gene>
    <name evidence="2" type="ORF">TCEB3V08_LOCUS5476</name>
</gene>
<feature type="region of interest" description="Disordered" evidence="1">
    <location>
        <begin position="75"/>
        <end position="98"/>
    </location>
</feature>
<proteinExistence type="predicted"/>
<evidence type="ECO:0000313" key="2">
    <source>
        <dbReference type="EMBL" id="CAD7400368.1"/>
    </source>
</evidence>
<name>A0A7R9CPQ0_TIMCR</name>
<dbReference type="EMBL" id="OC318057">
    <property type="protein sequence ID" value="CAD7400368.1"/>
    <property type="molecule type" value="Genomic_DNA"/>
</dbReference>
<reference evidence="2" key="1">
    <citation type="submission" date="2020-11" db="EMBL/GenBank/DDBJ databases">
        <authorList>
            <person name="Tran Van P."/>
        </authorList>
    </citation>
    <scope>NUCLEOTIDE SEQUENCE</scope>
</reference>
<organism evidence="2">
    <name type="scientific">Timema cristinae</name>
    <name type="common">Walking stick</name>
    <dbReference type="NCBI Taxonomy" id="61476"/>
    <lineage>
        <taxon>Eukaryota</taxon>
        <taxon>Metazoa</taxon>
        <taxon>Ecdysozoa</taxon>
        <taxon>Arthropoda</taxon>
        <taxon>Hexapoda</taxon>
        <taxon>Insecta</taxon>
        <taxon>Pterygota</taxon>
        <taxon>Neoptera</taxon>
        <taxon>Polyneoptera</taxon>
        <taxon>Phasmatodea</taxon>
        <taxon>Timematodea</taxon>
        <taxon>Timematoidea</taxon>
        <taxon>Timematidae</taxon>
        <taxon>Timema</taxon>
    </lineage>
</organism>
<accession>A0A7R9CPQ0</accession>
<dbReference type="AlphaFoldDB" id="A0A7R9CPQ0"/>
<evidence type="ECO:0000256" key="1">
    <source>
        <dbReference type="SAM" id="MobiDB-lite"/>
    </source>
</evidence>